<dbReference type="InterPro" id="IPR029069">
    <property type="entry name" value="HotDog_dom_sf"/>
</dbReference>
<protein>
    <recommendedName>
        <fullName evidence="1">Thioesterase domain-containing protein</fullName>
    </recommendedName>
</protein>
<evidence type="ECO:0000313" key="2">
    <source>
        <dbReference type="EMBL" id="KAK3055833.1"/>
    </source>
</evidence>
<dbReference type="CDD" id="cd03443">
    <property type="entry name" value="PaaI_thioesterase"/>
    <property type="match status" value="1"/>
</dbReference>
<reference evidence="2" key="1">
    <citation type="submission" date="2023-04" db="EMBL/GenBank/DDBJ databases">
        <title>Black Yeasts Isolated from many extreme environments.</title>
        <authorList>
            <person name="Coleine C."/>
            <person name="Stajich J.E."/>
            <person name="Selbmann L."/>
        </authorList>
    </citation>
    <scope>NUCLEOTIDE SEQUENCE</scope>
    <source>
        <strain evidence="2">CCFEE 5312</strain>
    </source>
</reference>
<keyword evidence="3" id="KW-1185">Reference proteome</keyword>
<dbReference type="PANTHER" id="PTHR47260:SF3">
    <property type="entry name" value="THIOESTERASE FAMILY PROTEIN (AFU_ORTHOLOGUE AFUA_7G03960)"/>
    <property type="match status" value="1"/>
</dbReference>
<proteinExistence type="predicted"/>
<sequence length="217" mass="23481">MVTKPLFVVVTDQQVVVVQNRTAMEPVPQSTIDHFAGIPYAQPTLNDARFKPVSHSRTVTHEGTGHTLMGKTWNTDGTIKQLLTLSRPSSSSTPLVFPQSESERPESRRFYTLGGDLNAHPGLLHGGVVSCILDSSVGGIIGMVLAKQNDGLPQFTVQLNVTYKNPVRTPGTVMVRSWVTKLEGGGRKAWARGVIESEGGVVHATAEGMWLRAKAKI</sequence>
<dbReference type="EMBL" id="JAWDJX010000007">
    <property type="protein sequence ID" value="KAK3055833.1"/>
    <property type="molecule type" value="Genomic_DNA"/>
</dbReference>
<organism evidence="2 3">
    <name type="scientific">Extremus antarcticus</name>
    <dbReference type="NCBI Taxonomy" id="702011"/>
    <lineage>
        <taxon>Eukaryota</taxon>
        <taxon>Fungi</taxon>
        <taxon>Dikarya</taxon>
        <taxon>Ascomycota</taxon>
        <taxon>Pezizomycotina</taxon>
        <taxon>Dothideomycetes</taxon>
        <taxon>Dothideomycetidae</taxon>
        <taxon>Mycosphaerellales</taxon>
        <taxon>Extremaceae</taxon>
        <taxon>Extremus</taxon>
    </lineage>
</organism>
<dbReference type="SUPFAM" id="SSF54637">
    <property type="entry name" value="Thioesterase/thiol ester dehydrase-isomerase"/>
    <property type="match status" value="1"/>
</dbReference>
<feature type="domain" description="Thioesterase" evidence="1">
    <location>
        <begin position="122"/>
        <end position="183"/>
    </location>
</feature>
<dbReference type="Proteomes" id="UP001271007">
    <property type="component" value="Unassembled WGS sequence"/>
</dbReference>
<gene>
    <name evidence="2" type="ORF">LTR09_003067</name>
</gene>
<accession>A0AAJ0GE99</accession>
<dbReference type="InterPro" id="IPR006683">
    <property type="entry name" value="Thioestr_dom"/>
</dbReference>
<comment type="caution">
    <text evidence="2">The sequence shown here is derived from an EMBL/GenBank/DDBJ whole genome shotgun (WGS) entry which is preliminary data.</text>
</comment>
<evidence type="ECO:0000259" key="1">
    <source>
        <dbReference type="Pfam" id="PF03061"/>
    </source>
</evidence>
<name>A0AAJ0GE99_9PEZI</name>
<dbReference type="Gene3D" id="3.10.129.10">
    <property type="entry name" value="Hotdog Thioesterase"/>
    <property type="match status" value="1"/>
</dbReference>
<dbReference type="Pfam" id="PF03061">
    <property type="entry name" value="4HBT"/>
    <property type="match status" value="1"/>
</dbReference>
<evidence type="ECO:0000313" key="3">
    <source>
        <dbReference type="Proteomes" id="UP001271007"/>
    </source>
</evidence>
<dbReference type="AlphaFoldDB" id="A0AAJ0GE99"/>
<dbReference type="InterPro" id="IPR052061">
    <property type="entry name" value="PTE-AB_protein"/>
</dbReference>
<dbReference type="PANTHER" id="PTHR47260">
    <property type="entry name" value="UPF0644 PROTEIN PB2B4.06"/>
    <property type="match status" value="1"/>
</dbReference>